<evidence type="ECO:0000256" key="13">
    <source>
        <dbReference type="SAM" id="Phobius"/>
    </source>
</evidence>
<organism evidence="14 15">
    <name type="scientific">Malassezia pachydermatis</name>
    <dbReference type="NCBI Taxonomy" id="77020"/>
    <lineage>
        <taxon>Eukaryota</taxon>
        <taxon>Fungi</taxon>
        <taxon>Dikarya</taxon>
        <taxon>Basidiomycota</taxon>
        <taxon>Ustilaginomycotina</taxon>
        <taxon>Malasseziomycetes</taxon>
        <taxon>Malasseziales</taxon>
        <taxon>Malasseziaceae</taxon>
        <taxon>Malassezia</taxon>
    </lineage>
</organism>
<keyword evidence="4 13" id="KW-0812">Transmembrane</keyword>
<comment type="function">
    <text evidence="9">Sterol O-acyltransferase that catalyzes the formation of stery esters.</text>
</comment>
<dbReference type="GO" id="GO:0034737">
    <property type="term" value="F:ergosterol O-acyltransferase activity"/>
    <property type="evidence" value="ECO:0007669"/>
    <property type="project" value="TreeGrafter"/>
</dbReference>
<keyword evidence="8 10" id="KW-0012">Acyltransferase</keyword>
<comment type="caution">
    <text evidence="14">The sequence shown here is derived from an EMBL/GenBank/DDBJ whole genome shotgun (WGS) entry which is preliminary data.</text>
</comment>
<feature type="region of interest" description="Disordered" evidence="12">
    <location>
        <begin position="26"/>
        <end position="50"/>
    </location>
</feature>
<keyword evidence="3 10" id="KW-0808">Transferase</keyword>
<dbReference type="VEuPathDB" id="FungiDB:Malapachy_1207"/>
<proteinExistence type="inferred from homology"/>
<accession>A0A0M8ML05</accession>
<feature type="transmembrane region" description="Helical" evidence="13">
    <location>
        <begin position="168"/>
        <end position="188"/>
    </location>
</feature>
<dbReference type="GO" id="GO:0005789">
    <property type="term" value="C:endoplasmic reticulum membrane"/>
    <property type="evidence" value="ECO:0007669"/>
    <property type="project" value="UniProtKB-SubCell"/>
</dbReference>
<evidence type="ECO:0000256" key="4">
    <source>
        <dbReference type="ARBA" id="ARBA00022692"/>
    </source>
</evidence>
<dbReference type="RefSeq" id="XP_017992238.1">
    <property type="nucleotide sequence ID" value="XM_018135714.1"/>
</dbReference>
<sequence>MSVPATYVTGVDANITNVHGRHAVPDKNLLAPQPVRPTHGPESPKDKADKATKHAMANLSEEEKRMLEERMNVKYRARTSILDFSLAHENQFRGFFMLFWICLGAKVLDNFMVSFTRDGKILSLSLASLMTRDLLTLGLSDLVLVGQTLFCVPLVYLLYRSGMKMNPIVIMIQFVWYVTILVCVCVWVRIREWPWTQSGFFLLHAMVQIMKIHSYMDVNVPMQNVYVDLKKQEKSLAQKVLDVEGPLAHTEDLEVAWNMALEHTAKKLNISTSTDVNGQKDPFFKWGSLSMQTGPSKTRSQIWRRRIHAEIPRSRSPIPLHRHQVRALEESDNYTSKSPQDFSFAKEELRDTHPLMWHPHPDVANSAHQIARLREELYGEPIPEDQVGPMWPNNISFSDFVFFQLVPSLVYKLQYPRTMSIRWWFVAERCIAFAGIFLVVYTTIVTNIMPIVADDSLSLVSVFLKLMAPMIACYLLIFYLMFECVCQAFAEVTRFADREFYRDWWNSTNMAEFARDWNRPVHHFLLQHVYVSLIFKAGMSKNMASILTFLLSSILHELVMIIVSGKIRGYLFMMQMSQYPLIMIGRTQFIRSRPAFGNFLFWFGMIIGFPMLNILYLKF</sequence>
<evidence type="ECO:0000256" key="7">
    <source>
        <dbReference type="ARBA" id="ARBA00023136"/>
    </source>
</evidence>
<evidence type="ECO:0000256" key="9">
    <source>
        <dbReference type="ARBA" id="ARBA00023568"/>
    </source>
</evidence>
<comment type="subcellular location">
    <subcellularLocation>
        <location evidence="1 10">Endoplasmic reticulum membrane</location>
        <topology evidence="1 10">Multi-pass membrane protein</topology>
    </subcellularLocation>
</comment>
<dbReference type="OrthoDB" id="10039049at2759"/>
<feature type="active site" evidence="11">
    <location>
        <position position="556"/>
    </location>
</feature>
<evidence type="ECO:0000256" key="3">
    <source>
        <dbReference type="ARBA" id="ARBA00022679"/>
    </source>
</evidence>
<evidence type="ECO:0000256" key="10">
    <source>
        <dbReference type="PIRNR" id="PIRNR000439"/>
    </source>
</evidence>
<evidence type="ECO:0000313" key="14">
    <source>
        <dbReference type="EMBL" id="KOS14606.1"/>
    </source>
</evidence>
<feature type="transmembrane region" description="Helical" evidence="13">
    <location>
        <begin position="543"/>
        <end position="563"/>
    </location>
</feature>
<name>A0A0M8ML05_9BASI</name>
<evidence type="ECO:0000256" key="6">
    <source>
        <dbReference type="ARBA" id="ARBA00022989"/>
    </source>
</evidence>
<feature type="transmembrane region" description="Helical" evidence="13">
    <location>
        <begin position="459"/>
        <end position="482"/>
    </location>
</feature>
<feature type="transmembrane region" description="Helical" evidence="13">
    <location>
        <begin position="134"/>
        <end position="156"/>
    </location>
</feature>
<evidence type="ECO:0000313" key="15">
    <source>
        <dbReference type="Proteomes" id="UP000037751"/>
    </source>
</evidence>
<dbReference type="Proteomes" id="UP000037751">
    <property type="component" value="Unassembled WGS sequence"/>
</dbReference>
<dbReference type="Pfam" id="PF03062">
    <property type="entry name" value="MBOAT"/>
    <property type="match status" value="1"/>
</dbReference>
<dbReference type="GO" id="GO:0008204">
    <property type="term" value="P:ergosterol metabolic process"/>
    <property type="evidence" value="ECO:0007669"/>
    <property type="project" value="TreeGrafter"/>
</dbReference>
<keyword evidence="5 10" id="KW-0256">Endoplasmic reticulum</keyword>
<feature type="transmembrane region" description="Helical" evidence="13">
    <location>
        <begin position="92"/>
        <end position="113"/>
    </location>
</feature>
<comment type="similarity">
    <text evidence="2 10">Belongs to the membrane-bound acyltransferase family. Sterol o-acyltransferase subfamily.</text>
</comment>
<dbReference type="PANTHER" id="PTHR10408">
    <property type="entry name" value="STEROL O-ACYLTRANSFERASE"/>
    <property type="match status" value="1"/>
</dbReference>
<feature type="transmembrane region" description="Helical" evidence="13">
    <location>
        <begin position="430"/>
        <end position="453"/>
    </location>
</feature>
<evidence type="ECO:0000256" key="12">
    <source>
        <dbReference type="SAM" id="MobiDB-lite"/>
    </source>
</evidence>
<gene>
    <name evidence="14" type="ORF">Malapachy_1207</name>
</gene>
<evidence type="ECO:0000256" key="8">
    <source>
        <dbReference type="ARBA" id="ARBA00023315"/>
    </source>
</evidence>
<dbReference type="InterPro" id="IPR014371">
    <property type="entry name" value="Oat_ACAT_DAG_ARE"/>
</dbReference>
<protein>
    <recommendedName>
        <fullName evidence="10">O-acyltransferase</fullName>
    </recommendedName>
</protein>
<feature type="transmembrane region" description="Helical" evidence="13">
    <location>
        <begin position="599"/>
        <end position="617"/>
    </location>
</feature>
<keyword evidence="7 10" id="KW-0472">Membrane</keyword>
<evidence type="ECO:0000256" key="1">
    <source>
        <dbReference type="ARBA" id="ARBA00004477"/>
    </source>
</evidence>
<dbReference type="PANTHER" id="PTHR10408:SF9">
    <property type="entry name" value="STEROL O-ACYLTRANSFERASE 2-RELATED"/>
    <property type="match status" value="1"/>
</dbReference>
<dbReference type="PIRSF" id="PIRSF000439">
    <property type="entry name" value="Oat_ACAT_DAG_ARE"/>
    <property type="match status" value="1"/>
</dbReference>
<dbReference type="InterPro" id="IPR004299">
    <property type="entry name" value="MBOAT_fam"/>
</dbReference>
<keyword evidence="15" id="KW-1185">Reference proteome</keyword>
<evidence type="ECO:0000256" key="2">
    <source>
        <dbReference type="ARBA" id="ARBA00009010"/>
    </source>
</evidence>
<dbReference type="GeneID" id="28727589"/>
<evidence type="ECO:0000256" key="11">
    <source>
        <dbReference type="PIRSR" id="PIRSR000439-1"/>
    </source>
</evidence>
<dbReference type="EMBL" id="LGAV01000003">
    <property type="protein sequence ID" value="KOS14606.1"/>
    <property type="molecule type" value="Genomic_DNA"/>
</dbReference>
<reference evidence="14 15" key="1">
    <citation type="submission" date="2015-07" db="EMBL/GenBank/DDBJ databases">
        <title>Draft Genome Sequence of Malassezia furfur CBS1878 and Malassezia pachydermatis CBS1879.</title>
        <authorList>
            <person name="Triana S."/>
            <person name="Ohm R."/>
            <person name="Gonzalez A."/>
            <person name="DeCock H."/>
            <person name="Restrepo S."/>
            <person name="Celis A."/>
        </authorList>
    </citation>
    <scope>NUCLEOTIDE SEQUENCE [LARGE SCALE GENOMIC DNA]</scope>
    <source>
        <strain evidence="14 15">CBS 1879</strain>
    </source>
</reference>
<dbReference type="AlphaFoldDB" id="A0A0M8ML05"/>
<keyword evidence="6 13" id="KW-1133">Transmembrane helix</keyword>
<dbReference type="STRING" id="77020.A0A0M8ML05"/>
<evidence type="ECO:0000256" key="5">
    <source>
        <dbReference type="ARBA" id="ARBA00022824"/>
    </source>
</evidence>